<dbReference type="RefSeq" id="WP_246241544.1">
    <property type="nucleotide sequence ID" value="NZ_BLIR01000003.1"/>
</dbReference>
<organism evidence="3 4">
    <name type="scientific">Streptomyces tubercidicus</name>
    <dbReference type="NCBI Taxonomy" id="47759"/>
    <lineage>
        <taxon>Bacteria</taxon>
        <taxon>Bacillati</taxon>
        <taxon>Actinomycetota</taxon>
        <taxon>Actinomycetes</taxon>
        <taxon>Kitasatosporales</taxon>
        <taxon>Streptomycetaceae</taxon>
        <taxon>Streptomyces</taxon>
    </lineage>
</organism>
<name>A0A640UZN7_9ACTN</name>
<protein>
    <recommendedName>
        <fullName evidence="5">SH3b domain-containing protein</fullName>
    </recommendedName>
</protein>
<evidence type="ECO:0000313" key="3">
    <source>
        <dbReference type="EMBL" id="GFE41379.1"/>
    </source>
</evidence>
<evidence type="ECO:0000256" key="1">
    <source>
        <dbReference type="SAM" id="MobiDB-lite"/>
    </source>
</evidence>
<feature type="signal peptide" evidence="2">
    <location>
        <begin position="1"/>
        <end position="39"/>
    </location>
</feature>
<evidence type="ECO:0000256" key="2">
    <source>
        <dbReference type="SAM" id="SignalP"/>
    </source>
</evidence>
<sequence length="168" mass="17646">MSTTDFLAARGKQLAVGTGALATAVALGATLFAAAPAQATPGPPKPFGVVTTKKGLSERQYPSTDSAVRGYLRHRAHVGLVCKVRTQSVGGNSVWYLTTHAERGTWVAAKYVTNSGRVKYCKDIRHMRVQPKHAASLLPKHGASLLPKHAASSPPKHAAIAPPQHAVG</sequence>
<dbReference type="EMBL" id="BLIR01000003">
    <property type="protein sequence ID" value="GFE41379.1"/>
    <property type="molecule type" value="Genomic_DNA"/>
</dbReference>
<evidence type="ECO:0008006" key="5">
    <source>
        <dbReference type="Google" id="ProtNLM"/>
    </source>
</evidence>
<dbReference type="AlphaFoldDB" id="A0A640UZN7"/>
<dbReference type="Gene3D" id="2.30.30.40">
    <property type="entry name" value="SH3 Domains"/>
    <property type="match status" value="1"/>
</dbReference>
<proteinExistence type="predicted"/>
<accession>A0A640UZN7</accession>
<reference evidence="3 4" key="1">
    <citation type="submission" date="2019-12" db="EMBL/GenBank/DDBJ databases">
        <title>Whole genome shotgun sequence of Streptomyces tubercidicus NBRC 13090.</title>
        <authorList>
            <person name="Ichikawa N."/>
            <person name="Kimura A."/>
            <person name="Kitahashi Y."/>
            <person name="Komaki H."/>
            <person name="Tamura T."/>
        </authorList>
    </citation>
    <scope>NUCLEOTIDE SEQUENCE [LARGE SCALE GENOMIC DNA]</scope>
    <source>
        <strain evidence="3 4">NBRC 13090</strain>
    </source>
</reference>
<feature type="region of interest" description="Disordered" evidence="1">
    <location>
        <begin position="145"/>
        <end position="168"/>
    </location>
</feature>
<comment type="caution">
    <text evidence="3">The sequence shown here is derived from an EMBL/GenBank/DDBJ whole genome shotgun (WGS) entry which is preliminary data.</text>
</comment>
<dbReference type="Proteomes" id="UP000431826">
    <property type="component" value="Unassembled WGS sequence"/>
</dbReference>
<feature type="chain" id="PRO_5024832205" description="SH3b domain-containing protein" evidence="2">
    <location>
        <begin position="40"/>
        <end position="168"/>
    </location>
</feature>
<gene>
    <name evidence="3" type="ORF">Stube_60520</name>
</gene>
<keyword evidence="2" id="KW-0732">Signal</keyword>
<keyword evidence="4" id="KW-1185">Reference proteome</keyword>
<dbReference type="GeneID" id="96287111"/>
<evidence type="ECO:0000313" key="4">
    <source>
        <dbReference type="Proteomes" id="UP000431826"/>
    </source>
</evidence>